<reference evidence="2" key="1">
    <citation type="submission" date="2021-03" db="EMBL/GenBank/DDBJ databases">
        <title>Genome sequence of Bifidobacterium asteroides strain wkB204 isolated from a honey bee gut.</title>
        <authorList>
            <person name="Motta E.V.S."/>
            <person name="Kwong W.K."/>
            <person name="Moran N.A."/>
        </authorList>
    </citation>
    <scope>NUCLEOTIDE SEQUENCE</scope>
    <source>
        <strain evidence="2">WkB204</strain>
    </source>
</reference>
<organism evidence="2 3">
    <name type="scientific">Bifidobacterium asteroides</name>
    <dbReference type="NCBI Taxonomy" id="1684"/>
    <lineage>
        <taxon>Bacteria</taxon>
        <taxon>Bacillati</taxon>
        <taxon>Actinomycetota</taxon>
        <taxon>Actinomycetes</taxon>
        <taxon>Bifidobacteriales</taxon>
        <taxon>Bifidobacteriaceae</taxon>
        <taxon>Bifidobacterium</taxon>
    </lineage>
</organism>
<proteinExistence type="predicted"/>
<name>A0ABS3IYW0_9BIFI</name>
<gene>
    <name evidence="2" type="ORF">J1F30_09125</name>
</gene>
<protein>
    <submittedName>
        <fullName evidence="2">Uncharacterized protein</fullName>
    </submittedName>
</protein>
<evidence type="ECO:0000256" key="1">
    <source>
        <dbReference type="SAM" id="MobiDB-lite"/>
    </source>
</evidence>
<evidence type="ECO:0000313" key="3">
    <source>
        <dbReference type="Proteomes" id="UP000664299"/>
    </source>
</evidence>
<sequence>MVSRPAEDTDVSAERDYALHLARRILNQASQALMEGRAGSIRIPRTDPLFGAVCARSLQLLADRLGQPQAPETLHNQTPNRKSPDATNIRANSKEQQS</sequence>
<feature type="region of interest" description="Disordered" evidence="1">
    <location>
        <begin position="65"/>
        <end position="98"/>
    </location>
</feature>
<feature type="compositionally biased region" description="Polar residues" evidence="1">
    <location>
        <begin position="74"/>
        <end position="98"/>
    </location>
</feature>
<dbReference type="Proteomes" id="UP000664299">
    <property type="component" value="Unassembled WGS sequence"/>
</dbReference>
<accession>A0ABS3IYW0</accession>
<keyword evidence="3" id="KW-1185">Reference proteome</keyword>
<evidence type="ECO:0000313" key="2">
    <source>
        <dbReference type="EMBL" id="MBO0624504.1"/>
    </source>
</evidence>
<comment type="caution">
    <text evidence="2">The sequence shown here is derived from an EMBL/GenBank/DDBJ whole genome shotgun (WGS) entry which is preliminary data.</text>
</comment>
<dbReference type="RefSeq" id="WP_211120891.1">
    <property type="nucleotide sequence ID" value="NZ_JAFMNU020000008.1"/>
</dbReference>
<dbReference type="EMBL" id="JAFMNU010000103">
    <property type="protein sequence ID" value="MBO0624504.1"/>
    <property type="molecule type" value="Genomic_DNA"/>
</dbReference>